<dbReference type="AlphaFoldDB" id="A0A550C902"/>
<evidence type="ECO:0000313" key="3">
    <source>
        <dbReference type="Proteomes" id="UP000320762"/>
    </source>
</evidence>
<accession>A0A550C902</accession>
<dbReference type="GO" id="GO:0046933">
    <property type="term" value="F:proton-transporting ATP synthase activity, rotational mechanism"/>
    <property type="evidence" value="ECO:0007669"/>
    <property type="project" value="InterPro"/>
</dbReference>
<dbReference type="InterPro" id="IPR006721">
    <property type="entry name" value="ATP_synth_F1_esu_mt"/>
</dbReference>
<dbReference type="Gene3D" id="1.10.1620.20">
    <property type="entry name" value="ATP synthase, F1 complex, epsilon subunit superfamily, mitochondrial"/>
    <property type="match status" value="1"/>
</dbReference>
<reference evidence="2 3" key="1">
    <citation type="journal article" date="2019" name="New Phytol.">
        <title>Comparative genomics reveals unique wood-decay strategies and fruiting body development in the Schizophyllaceae.</title>
        <authorList>
            <person name="Almasi E."/>
            <person name="Sahu N."/>
            <person name="Krizsan K."/>
            <person name="Balint B."/>
            <person name="Kovacs G.M."/>
            <person name="Kiss B."/>
            <person name="Cseklye J."/>
            <person name="Drula E."/>
            <person name="Henrissat B."/>
            <person name="Nagy I."/>
            <person name="Chovatia M."/>
            <person name="Adam C."/>
            <person name="LaButti K."/>
            <person name="Lipzen A."/>
            <person name="Riley R."/>
            <person name="Grigoriev I.V."/>
            <person name="Nagy L.G."/>
        </authorList>
    </citation>
    <scope>NUCLEOTIDE SEQUENCE [LARGE SCALE GENOMIC DNA]</scope>
    <source>
        <strain evidence="2 3">NL-1724</strain>
    </source>
</reference>
<dbReference type="GO" id="GO:0005743">
    <property type="term" value="C:mitochondrial inner membrane"/>
    <property type="evidence" value="ECO:0007669"/>
    <property type="project" value="InterPro"/>
</dbReference>
<dbReference type="InterPro" id="IPR036742">
    <property type="entry name" value="ATP_synth_F1_esu_sf_mt"/>
</dbReference>
<keyword evidence="3" id="KW-1185">Reference proteome</keyword>
<dbReference type="EMBL" id="VDMD01000017">
    <property type="protein sequence ID" value="TRM61278.1"/>
    <property type="molecule type" value="Genomic_DNA"/>
</dbReference>
<evidence type="ECO:0000313" key="2">
    <source>
        <dbReference type="EMBL" id="TRM61278.1"/>
    </source>
</evidence>
<proteinExistence type="inferred from homology"/>
<dbReference type="GO" id="GO:0045259">
    <property type="term" value="C:proton-transporting ATP synthase complex"/>
    <property type="evidence" value="ECO:0007669"/>
    <property type="project" value="InterPro"/>
</dbReference>
<dbReference type="CDD" id="cd12153">
    <property type="entry name" value="F1-ATPase_epsilon"/>
    <property type="match status" value="1"/>
</dbReference>
<organism evidence="2 3">
    <name type="scientific">Schizophyllum amplum</name>
    <dbReference type="NCBI Taxonomy" id="97359"/>
    <lineage>
        <taxon>Eukaryota</taxon>
        <taxon>Fungi</taxon>
        <taxon>Dikarya</taxon>
        <taxon>Basidiomycota</taxon>
        <taxon>Agaricomycotina</taxon>
        <taxon>Agaricomycetes</taxon>
        <taxon>Agaricomycetidae</taxon>
        <taxon>Agaricales</taxon>
        <taxon>Schizophyllaceae</taxon>
        <taxon>Schizophyllum</taxon>
    </lineage>
</organism>
<gene>
    <name evidence="2" type="ORF">BD626DRAFT_406175</name>
</gene>
<dbReference type="STRING" id="97359.A0A550C902"/>
<protein>
    <submittedName>
        <fullName evidence="2">Mitochondrial ATP synthase epsilon chain-domain-containing protein</fullName>
    </submittedName>
</protein>
<comment type="caution">
    <text evidence="2">The sequence shown here is derived from an EMBL/GenBank/DDBJ whole genome shotgun (WGS) entry which is preliminary data.</text>
</comment>
<dbReference type="SUPFAM" id="SSF48690">
    <property type="entry name" value="Epsilon subunit of mitochondrial F1F0-ATP synthase"/>
    <property type="match status" value="1"/>
</dbReference>
<evidence type="ECO:0000256" key="1">
    <source>
        <dbReference type="ARBA" id="ARBA00009502"/>
    </source>
</evidence>
<name>A0A550C902_9AGAR</name>
<comment type="similarity">
    <text evidence="1">Belongs to the eukaryotic ATPase epsilon family.</text>
</comment>
<dbReference type="Pfam" id="PF04627">
    <property type="entry name" value="ATP-synt_Eps"/>
    <property type="match status" value="1"/>
</dbReference>
<dbReference type="Proteomes" id="UP000320762">
    <property type="component" value="Unassembled WGS sequence"/>
</dbReference>
<dbReference type="OrthoDB" id="269124at2759"/>
<sequence>MSAVWRGVFTYNKFTEITARAVRASLKEEKRVVAEKRGLTAVKYQKWENGEGGEQVRSQPDVCAVVLV</sequence>